<dbReference type="EMBL" id="JTFC01000019">
    <property type="protein sequence ID" value="RUS57565.1"/>
    <property type="molecule type" value="Genomic_DNA"/>
</dbReference>
<keyword evidence="3" id="KW-1185">Reference proteome</keyword>
<dbReference type="RefSeq" id="WP_126989897.1">
    <property type="nucleotide sequence ID" value="NZ_JTFC01000019.1"/>
</dbReference>
<name>A0A433RWB0_9BACL</name>
<feature type="transmembrane region" description="Helical" evidence="1">
    <location>
        <begin position="7"/>
        <end position="25"/>
    </location>
</feature>
<gene>
    <name evidence="2" type="ORF">QI30_05280</name>
</gene>
<accession>A0A433RWB0</accession>
<keyword evidence="1" id="KW-0812">Transmembrane</keyword>
<evidence type="ECO:0000313" key="3">
    <source>
        <dbReference type="Proteomes" id="UP000288623"/>
    </source>
</evidence>
<sequence length="60" mass="7020">MSTKQMLIGMFVMAIVTFVAVYLTAIFENVWIWGVWFMLMVLLVAWTAFIKPKWKKSSQS</sequence>
<reference evidence="2 3" key="1">
    <citation type="submission" date="2014-11" db="EMBL/GenBank/DDBJ databases">
        <title>Genome sequence and analysis of novel Kurthia sp.</title>
        <authorList>
            <person name="Lawson J.N."/>
            <person name="Gonzalez J.E."/>
            <person name="Rinauldi L."/>
            <person name="Xuan Z."/>
            <person name="Firman A."/>
            <person name="Shaddox L."/>
            <person name="Trudeau A."/>
            <person name="Shah S."/>
            <person name="Reiman D."/>
        </authorList>
    </citation>
    <scope>NUCLEOTIDE SEQUENCE [LARGE SCALE GENOMIC DNA]</scope>
    <source>
        <strain evidence="2 3">3B1D</strain>
    </source>
</reference>
<comment type="caution">
    <text evidence="2">The sequence shown here is derived from an EMBL/GenBank/DDBJ whole genome shotgun (WGS) entry which is preliminary data.</text>
</comment>
<evidence type="ECO:0000313" key="2">
    <source>
        <dbReference type="EMBL" id="RUS57565.1"/>
    </source>
</evidence>
<dbReference type="Proteomes" id="UP000288623">
    <property type="component" value="Unassembled WGS sequence"/>
</dbReference>
<protein>
    <submittedName>
        <fullName evidence="2">Uncharacterized protein</fullName>
    </submittedName>
</protein>
<dbReference type="OrthoDB" id="9898025at2"/>
<keyword evidence="1" id="KW-1133">Transmembrane helix</keyword>
<evidence type="ECO:0000256" key="1">
    <source>
        <dbReference type="SAM" id="Phobius"/>
    </source>
</evidence>
<organism evidence="2 3">
    <name type="scientific">Candidatus Kurthia intestinigallinarum</name>
    <dbReference type="NCBI Taxonomy" id="1562256"/>
    <lineage>
        <taxon>Bacteria</taxon>
        <taxon>Bacillati</taxon>
        <taxon>Bacillota</taxon>
        <taxon>Bacilli</taxon>
        <taxon>Bacillales</taxon>
        <taxon>Caryophanaceae</taxon>
        <taxon>Kurthia</taxon>
    </lineage>
</organism>
<dbReference type="AlphaFoldDB" id="A0A433RWB0"/>
<proteinExistence type="predicted"/>
<feature type="transmembrane region" description="Helical" evidence="1">
    <location>
        <begin position="31"/>
        <end position="50"/>
    </location>
</feature>
<keyword evidence="1" id="KW-0472">Membrane</keyword>